<dbReference type="PANTHER" id="PTHR43654:SF1">
    <property type="entry name" value="ISOPENTENYL PHOSPHATE KINASE"/>
    <property type="match status" value="1"/>
</dbReference>
<dbReference type="InterPro" id="IPR005715">
    <property type="entry name" value="Glu_5kinase/COase_Synthase"/>
</dbReference>
<comment type="catalytic activity">
    <reaction evidence="8">
        <text>L-glutamate + ATP = L-glutamyl 5-phosphate + ADP</text>
        <dbReference type="Rhea" id="RHEA:14877"/>
        <dbReference type="ChEBI" id="CHEBI:29985"/>
        <dbReference type="ChEBI" id="CHEBI:30616"/>
        <dbReference type="ChEBI" id="CHEBI:58274"/>
        <dbReference type="ChEBI" id="CHEBI:456216"/>
        <dbReference type="EC" id="2.7.2.11"/>
    </reaction>
</comment>
<dbReference type="SUPFAM" id="SSF88697">
    <property type="entry name" value="PUA domain-like"/>
    <property type="match status" value="1"/>
</dbReference>
<reference evidence="10 11" key="1">
    <citation type="submission" date="2018-08" db="EMBL/GenBank/DDBJ databases">
        <title>A genome reference for cultivated species of the human gut microbiota.</title>
        <authorList>
            <person name="Zou Y."/>
            <person name="Xue W."/>
            <person name="Luo G."/>
        </authorList>
    </citation>
    <scope>NUCLEOTIDE SEQUENCE [LARGE SCALE GENOMIC DNA]</scope>
    <source>
        <strain evidence="10 11">AM40-34</strain>
    </source>
</reference>
<comment type="subcellular location">
    <subcellularLocation>
        <location evidence="8">Cytoplasm</location>
    </subcellularLocation>
</comment>
<dbReference type="PROSITE" id="PS50890">
    <property type="entry name" value="PUA"/>
    <property type="match status" value="1"/>
</dbReference>
<gene>
    <name evidence="8 10" type="primary">proB</name>
    <name evidence="10" type="ORF">DW889_16915</name>
</gene>
<dbReference type="SMART" id="SM00359">
    <property type="entry name" value="PUA"/>
    <property type="match status" value="1"/>
</dbReference>
<evidence type="ECO:0000256" key="7">
    <source>
        <dbReference type="ARBA" id="ARBA00022840"/>
    </source>
</evidence>
<dbReference type="FunFam" id="3.40.1160.10:FF:000040">
    <property type="entry name" value="Glutamate 5-kinase"/>
    <property type="match status" value="1"/>
</dbReference>
<dbReference type="InterPro" id="IPR001048">
    <property type="entry name" value="Asp/Glu/Uridylate_kinase"/>
</dbReference>
<protein>
    <recommendedName>
        <fullName evidence="8">Glutamate 5-kinase</fullName>
        <ecNumber evidence="8">2.7.2.11</ecNumber>
    </recommendedName>
    <alternativeName>
        <fullName evidence="8">Gamma-glutamyl kinase</fullName>
        <shortName evidence="8">GK</shortName>
    </alternativeName>
</protein>
<dbReference type="PANTHER" id="PTHR43654">
    <property type="entry name" value="GLUTAMATE 5-KINASE"/>
    <property type="match status" value="1"/>
</dbReference>
<dbReference type="AlphaFoldDB" id="A0A413UTW6"/>
<dbReference type="HAMAP" id="MF_00456">
    <property type="entry name" value="ProB"/>
    <property type="match status" value="1"/>
</dbReference>
<dbReference type="InterPro" id="IPR011529">
    <property type="entry name" value="Glu_5kinase"/>
</dbReference>
<dbReference type="EC" id="2.7.2.11" evidence="8"/>
<feature type="binding site" evidence="8">
    <location>
        <position position="51"/>
    </location>
    <ligand>
        <name>substrate</name>
    </ligand>
</feature>
<organism evidence="10 11">
    <name type="scientific">Bacteroides stercoris</name>
    <dbReference type="NCBI Taxonomy" id="46506"/>
    <lineage>
        <taxon>Bacteria</taxon>
        <taxon>Pseudomonadati</taxon>
        <taxon>Bacteroidota</taxon>
        <taxon>Bacteroidia</taxon>
        <taxon>Bacteroidales</taxon>
        <taxon>Bacteroidaceae</taxon>
        <taxon>Bacteroides</taxon>
    </lineage>
</organism>
<evidence type="ECO:0000313" key="10">
    <source>
        <dbReference type="EMBL" id="RHB22583.1"/>
    </source>
</evidence>
<evidence type="ECO:0000256" key="1">
    <source>
        <dbReference type="ARBA" id="ARBA00022490"/>
    </source>
</evidence>
<dbReference type="CDD" id="cd21157">
    <property type="entry name" value="PUA_G5K"/>
    <property type="match status" value="1"/>
</dbReference>
<keyword evidence="1 8" id="KW-0963">Cytoplasm</keyword>
<dbReference type="InterPro" id="IPR041739">
    <property type="entry name" value="G5K_ProB"/>
</dbReference>
<dbReference type="EMBL" id="QSGN01000077">
    <property type="protein sequence ID" value="RHB22583.1"/>
    <property type="molecule type" value="Genomic_DNA"/>
</dbReference>
<dbReference type="InterPro" id="IPR036393">
    <property type="entry name" value="AceGlu_kinase-like_sf"/>
</dbReference>
<feature type="domain" description="PUA" evidence="9">
    <location>
        <begin position="293"/>
        <end position="371"/>
    </location>
</feature>
<dbReference type="Proteomes" id="UP000283482">
    <property type="component" value="Unassembled WGS sequence"/>
</dbReference>
<dbReference type="GO" id="GO:0004349">
    <property type="term" value="F:glutamate 5-kinase activity"/>
    <property type="evidence" value="ECO:0007669"/>
    <property type="project" value="UniProtKB-UniRule"/>
</dbReference>
<dbReference type="NCBIfam" id="TIGR01027">
    <property type="entry name" value="proB"/>
    <property type="match status" value="1"/>
</dbReference>
<keyword evidence="6 8" id="KW-0418">Kinase</keyword>
<keyword evidence="7 8" id="KW-0067">ATP-binding</keyword>
<evidence type="ECO:0000256" key="4">
    <source>
        <dbReference type="ARBA" id="ARBA00022679"/>
    </source>
</evidence>
<sequence length="374" mass="40976">MEQQLTRIAVKIGSNVLTRRDGTLDVTRMSALVDQVAELHKAGVEIILVSSGAVASGRSEIHPAKKLDSVDQRQLFSAVGQAKLINRYYELFREHGIPVGQVLTMKENFATRRHYLNQKNCMTVMLENGVIPIVNENDTISVSELMFTDNDELSGLIASMMDAQVLIILSNIDGIYNGSPADPASEVISEIEHGKDLSSYIQTSKSSFGRGGMLTKTNIARKVADEGITVIIANGKRDNILVDLLHQELPALFPDVQSSALDSQLTYTRFIPAPQPVSSVKKWIAHSEGFAKGELHIDDCATKVLASDKAVSILPIGITDVRGEFEKDDIVRIIDFEGNPIGVGKANCSSEQAREAMGKHGKKPVVHYDYLYIE</sequence>
<comment type="pathway">
    <text evidence="8">Amino-acid biosynthesis; L-proline biosynthesis; L-glutamate 5-semialdehyde from L-glutamate: step 1/2.</text>
</comment>
<dbReference type="GO" id="GO:0005829">
    <property type="term" value="C:cytosol"/>
    <property type="evidence" value="ECO:0007669"/>
    <property type="project" value="TreeGrafter"/>
</dbReference>
<dbReference type="InterPro" id="IPR019797">
    <property type="entry name" value="Glutamate_5-kinase_CS"/>
</dbReference>
<dbReference type="SUPFAM" id="SSF53633">
    <property type="entry name" value="Carbamate kinase-like"/>
    <property type="match status" value="1"/>
</dbReference>
<comment type="function">
    <text evidence="8">Catalyzes the transfer of a phosphate group to glutamate to form L-glutamate 5-phosphate.</text>
</comment>
<accession>A0A413UTW6</accession>
<dbReference type="InterPro" id="IPR015947">
    <property type="entry name" value="PUA-like_sf"/>
</dbReference>
<dbReference type="PRINTS" id="PR00474">
    <property type="entry name" value="GLU5KINASE"/>
</dbReference>
<proteinExistence type="inferred from homology"/>
<evidence type="ECO:0000259" key="9">
    <source>
        <dbReference type="SMART" id="SM00359"/>
    </source>
</evidence>
<evidence type="ECO:0000256" key="3">
    <source>
        <dbReference type="ARBA" id="ARBA00022650"/>
    </source>
</evidence>
<feature type="binding site" evidence="8">
    <location>
        <position position="11"/>
    </location>
    <ligand>
        <name>ATP</name>
        <dbReference type="ChEBI" id="CHEBI:30616"/>
    </ligand>
</feature>
<dbReference type="GO" id="GO:0055129">
    <property type="term" value="P:L-proline biosynthetic process"/>
    <property type="evidence" value="ECO:0007669"/>
    <property type="project" value="UniProtKB-UniRule"/>
</dbReference>
<evidence type="ECO:0000313" key="11">
    <source>
        <dbReference type="Proteomes" id="UP000283482"/>
    </source>
</evidence>
<comment type="caution">
    <text evidence="8">Lacks conserved residue(s) required for the propagation of feature annotation.</text>
</comment>
<dbReference type="GO" id="GO:0003723">
    <property type="term" value="F:RNA binding"/>
    <property type="evidence" value="ECO:0007669"/>
    <property type="project" value="InterPro"/>
</dbReference>
<dbReference type="Pfam" id="PF00696">
    <property type="entry name" value="AA_kinase"/>
    <property type="match status" value="1"/>
</dbReference>
<comment type="similarity">
    <text evidence="8">Belongs to the glutamate 5-kinase family.</text>
</comment>
<dbReference type="Gene3D" id="2.30.130.10">
    <property type="entry name" value="PUA domain"/>
    <property type="match status" value="1"/>
</dbReference>
<dbReference type="InterPro" id="IPR001057">
    <property type="entry name" value="Glu/AcGlu_kinase"/>
</dbReference>
<name>A0A413UTW6_BACSE</name>
<dbReference type="InterPro" id="IPR002478">
    <property type="entry name" value="PUA"/>
</dbReference>
<evidence type="ECO:0000256" key="6">
    <source>
        <dbReference type="ARBA" id="ARBA00022777"/>
    </source>
</evidence>
<evidence type="ECO:0000256" key="8">
    <source>
        <dbReference type="HAMAP-Rule" id="MF_00456"/>
    </source>
</evidence>
<dbReference type="InterPro" id="IPR036974">
    <property type="entry name" value="PUA_sf"/>
</dbReference>
<dbReference type="Pfam" id="PF01472">
    <property type="entry name" value="PUA"/>
    <property type="match status" value="1"/>
</dbReference>
<dbReference type="Gene3D" id="3.40.1160.10">
    <property type="entry name" value="Acetylglutamate kinase-like"/>
    <property type="match status" value="2"/>
</dbReference>
<evidence type="ECO:0000256" key="5">
    <source>
        <dbReference type="ARBA" id="ARBA00022741"/>
    </source>
</evidence>
<feature type="binding site" evidence="8">
    <location>
        <position position="150"/>
    </location>
    <ligand>
        <name>substrate</name>
    </ligand>
</feature>
<dbReference type="PROSITE" id="PS00902">
    <property type="entry name" value="GLUTAMATE_5_KINASE"/>
    <property type="match status" value="1"/>
</dbReference>
<dbReference type="UniPathway" id="UPA00098">
    <property type="reaction ID" value="UER00359"/>
</dbReference>
<dbReference type="RefSeq" id="WP_117908048.1">
    <property type="nucleotide sequence ID" value="NZ_AP031449.1"/>
</dbReference>
<comment type="caution">
    <text evidence="10">The sequence shown here is derived from an EMBL/GenBank/DDBJ whole genome shotgun (WGS) entry which is preliminary data.</text>
</comment>
<dbReference type="PIRSF" id="PIRSF000729">
    <property type="entry name" value="GK"/>
    <property type="match status" value="1"/>
</dbReference>
<keyword evidence="4 8" id="KW-0808">Transferase</keyword>
<keyword evidence="2 8" id="KW-0028">Amino-acid biosynthesis</keyword>
<dbReference type="CDD" id="cd04242">
    <property type="entry name" value="AAK_G5K_ProB"/>
    <property type="match status" value="1"/>
</dbReference>
<evidence type="ECO:0000256" key="2">
    <source>
        <dbReference type="ARBA" id="ARBA00022605"/>
    </source>
</evidence>
<keyword evidence="3 8" id="KW-0641">Proline biosynthesis</keyword>
<feature type="binding site" evidence="8">
    <location>
        <position position="138"/>
    </location>
    <ligand>
        <name>substrate</name>
    </ligand>
</feature>
<keyword evidence="5 8" id="KW-0547">Nucleotide-binding</keyword>
<dbReference type="GO" id="GO:0005524">
    <property type="term" value="F:ATP binding"/>
    <property type="evidence" value="ECO:0007669"/>
    <property type="project" value="UniProtKB-KW"/>
</dbReference>